<evidence type="ECO:0000256" key="5">
    <source>
        <dbReference type="ARBA" id="ARBA00038388"/>
    </source>
</evidence>
<dbReference type="GO" id="GO:0005524">
    <property type="term" value="F:ATP binding"/>
    <property type="evidence" value="ECO:0007669"/>
    <property type="project" value="UniProtKB-KW"/>
</dbReference>
<dbReference type="PANTHER" id="PTHR24220:SF86">
    <property type="entry name" value="ABC TRANSPORTER ABCH.1"/>
    <property type="match status" value="1"/>
</dbReference>
<dbReference type="EMBL" id="CP029353">
    <property type="protein sequence ID" value="AWK87029.1"/>
    <property type="molecule type" value="Genomic_DNA"/>
</dbReference>
<dbReference type="PROSITE" id="PS50893">
    <property type="entry name" value="ABC_TRANSPORTER_2"/>
    <property type="match status" value="1"/>
</dbReference>
<dbReference type="RefSeq" id="WP_109327741.1">
    <property type="nucleotide sequence ID" value="NZ_CP029353.1"/>
</dbReference>
<gene>
    <name evidence="7" type="ORF">DEW08_13040</name>
</gene>
<comment type="similarity">
    <text evidence="5">Belongs to the ABC transporter superfamily. Macrolide exporter (TC 3.A.1.122) family.</text>
</comment>
<dbReference type="KEGG" id="azz:DEW08_13040"/>
<evidence type="ECO:0000256" key="2">
    <source>
        <dbReference type="ARBA" id="ARBA00022519"/>
    </source>
</evidence>
<name>A0A2S2CRE2_9PROT</name>
<proteinExistence type="inferred from homology"/>
<reference evidence="8" key="1">
    <citation type="submission" date="2018-05" db="EMBL/GenBank/DDBJ databases">
        <title>Azospirillum thermophila sp. nov., a novel isolated from hot spring.</title>
        <authorList>
            <person name="Zhao Z."/>
        </authorList>
    </citation>
    <scope>NUCLEOTIDE SEQUENCE [LARGE SCALE GENOMIC DNA]</scope>
    <source>
        <strain evidence="8">CFH 70021</strain>
    </source>
</reference>
<keyword evidence="4 7" id="KW-0067">ATP-binding</keyword>
<dbReference type="PROSITE" id="PS00211">
    <property type="entry name" value="ABC_TRANSPORTER_1"/>
    <property type="match status" value="1"/>
</dbReference>
<dbReference type="OrthoDB" id="9802264at2"/>
<dbReference type="InterPro" id="IPR003439">
    <property type="entry name" value="ABC_transporter-like_ATP-bd"/>
</dbReference>
<keyword evidence="3" id="KW-0547">Nucleotide-binding</keyword>
<evidence type="ECO:0000259" key="6">
    <source>
        <dbReference type="PROSITE" id="PS50893"/>
    </source>
</evidence>
<dbReference type="SMART" id="SM00382">
    <property type="entry name" value="AAA"/>
    <property type="match status" value="1"/>
</dbReference>
<dbReference type="Pfam" id="PF00005">
    <property type="entry name" value="ABC_tran"/>
    <property type="match status" value="1"/>
</dbReference>
<dbReference type="InterPro" id="IPR003593">
    <property type="entry name" value="AAA+_ATPase"/>
</dbReference>
<dbReference type="GO" id="GO:0022857">
    <property type="term" value="F:transmembrane transporter activity"/>
    <property type="evidence" value="ECO:0007669"/>
    <property type="project" value="TreeGrafter"/>
</dbReference>
<keyword evidence="8" id="KW-1185">Reference proteome</keyword>
<dbReference type="InterPro" id="IPR017871">
    <property type="entry name" value="ABC_transporter-like_CS"/>
</dbReference>
<dbReference type="SUPFAM" id="SSF52540">
    <property type="entry name" value="P-loop containing nucleoside triphosphate hydrolases"/>
    <property type="match status" value="1"/>
</dbReference>
<dbReference type="GO" id="GO:0005886">
    <property type="term" value="C:plasma membrane"/>
    <property type="evidence" value="ECO:0007669"/>
    <property type="project" value="TreeGrafter"/>
</dbReference>
<dbReference type="GO" id="GO:0098796">
    <property type="term" value="C:membrane protein complex"/>
    <property type="evidence" value="ECO:0007669"/>
    <property type="project" value="UniProtKB-ARBA"/>
</dbReference>
<dbReference type="Gene3D" id="3.40.50.300">
    <property type="entry name" value="P-loop containing nucleotide triphosphate hydrolases"/>
    <property type="match status" value="1"/>
</dbReference>
<sequence length="233" mass="25279">MASDPPALIAVEALERSYLVGPQRVRALDRVSVEIGRGEFVAVMGPSGSGKSTFMNLLGCLDRPDAGRYRLDGDEVSGLPADALAAVRNRKIGFVFQSFHLLPRQTARANVELPMVYAGIPRGHRADRAREALAAVGLEERMHHRPTQLSGGQQQRVAIARALVNRPILLLADEPTGALDSATSRGIMALFQRLNRDGLTVVLVTHEPDIALHAGRVLTFHDGRLVDDRCAAR</sequence>
<dbReference type="InterPro" id="IPR017911">
    <property type="entry name" value="MacB-like_ATP-bd"/>
</dbReference>
<dbReference type="Proteomes" id="UP000245629">
    <property type="component" value="Chromosome 2"/>
</dbReference>
<dbReference type="InterPro" id="IPR027417">
    <property type="entry name" value="P-loop_NTPase"/>
</dbReference>
<keyword evidence="2" id="KW-0472">Membrane</keyword>
<dbReference type="FunFam" id="3.40.50.300:FF:000032">
    <property type="entry name" value="Export ABC transporter ATP-binding protein"/>
    <property type="match status" value="1"/>
</dbReference>
<protein>
    <submittedName>
        <fullName evidence="7">Macrolide ABC transporter ATP-binding protein</fullName>
    </submittedName>
</protein>
<keyword evidence="2" id="KW-0997">Cell inner membrane</keyword>
<keyword evidence="1" id="KW-0813">Transport</keyword>
<dbReference type="InterPro" id="IPR015854">
    <property type="entry name" value="ABC_transpr_LolD-like"/>
</dbReference>
<dbReference type="AlphaFoldDB" id="A0A2S2CRE2"/>
<dbReference type="CDD" id="cd03255">
    <property type="entry name" value="ABC_MJ0796_LolCDE_FtsE"/>
    <property type="match status" value="1"/>
</dbReference>
<organism evidence="7 8">
    <name type="scientific">Azospirillum thermophilum</name>
    <dbReference type="NCBI Taxonomy" id="2202148"/>
    <lineage>
        <taxon>Bacteria</taxon>
        <taxon>Pseudomonadati</taxon>
        <taxon>Pseudomonadota</taxon>
        <taxon>Alphaproteobacteria</taxon>
        <taxon>Rhodospirillales</taxon>
        <taxon>Azospirillaceae</taxon>
        <taxon>Azospirillum</taxon>
    </lineage>
</organism>
<accession>A0A2S2CRE2</accession>
<evidence type="ECO:0000313" key="7">
    <source>
        <dbReference type="EMBL" id="AWK87029.1"/>
    </source>
</evidence>
<dbReference type="PANTHER" id="PTHR24220">
    <property type="entry name" value="IMPORT ATP-BINDING PROTEIN"/>
    <property type="match status" value="1"/>
</dbReference>
<keyword evidence="2" id="KW-1003">Cell membrane</keyword>
<evidence type="ECO:0000313" key="8">
    <source>
        <dbReference type="Proteomes" id="UP000245629"/>
    </source>
</evidence>
<evidence type="ECO:0000256" key="3">
    <source>
        <dbReference type="ARBA" id="ARBA00022741"/>
    </source>
</evidence>
<feature type="domain" description="ABC transporter" evidence="6">
    <location>
        <begin position="9"/>
        <end position="233"/>
    </location>
</feature>
<evidence type="ECO:0000256" key="4">
    <source>
        <dbReference type="ARBA" id="ARBA00022840"/>
    </source>
</evidence>
<evidence type="ECO:0000256" key="1">
    <source>
        <dbReference type="ARBA" id="ARBA00022448"/>
    </source>
</evidence>
<dbReference type="GO" id="GO:0016887">
    <property type="term" value="F:ATP hydrolysis activity"/>
    <property type="evidence" value="ECO:0007669"/>
    <property type="project" value="InterPro"/>
</dbReference>